<name>L1NAA9_9PORP</name>
<dbReference type="Proteomes" id="UP000010408">
    <property type="component" value="Unassembled WGS sequence"/>
</dbReference>
<organism evidence="1 2">
    <name type="scientific">Porphyromonas catoniae F0037</name>
    <dbReference type="NCBI Taxonomy" id="1127696"/>
    <lineage>
        <taxon>Bacteria</taxon>
        <taxon>Pseudomonadati</taxon>
        <taxon>Bacteroidota</taxon>
        <taxon>Bacteroidia</taxon>
        <taxon>Bacteroidales</taxon>
        <taxon>Porphyromonadaceae</taxon>
        <taxon>Porphyromonas</taxon>
    </lineage>
</organism>
<dbReference type="eggNOG" id="COG0457">
    <property type="taxonomic scope" value="Bacteria"/>
</dbReference>
<reference evidence="1 2" key="1">
    <citation type="submission" date="2012-05" db="EMBL/GenBank/DDBJ databases">
        <authorList>
            <person name="Weinstock G."/>
            <person name="Sodergren E."/>
            <person name="Lobos E.A."/>
            <person name="Fulton L."/>
            <person name="Fulton R."/>
            <person name="Courtney L."/>
            <person name="Fronick C."/>
            <person name="O'Laughlin M."/>
            <person name="Godfrey J."/>
            <person name="Wilson R.M."/>
            <person name="Miner T."/>
            <person name="Farmer C."/>
            <person name="Delehaunty K."/>
            <person name="Cordes M."/>
            <person name="Minx P."/>
            <person name="Tomlinson C."/>
            <person name="Chen J."/>
            <person name="Wollam A."/>
            <person name="Pepin K.H."/>
            <person name="Bhonagiri V."/>
            <person name="Zhang X."/>
            <person name="Suruliraj S."/>
            <person name="Warren W."/>
            <person name="Mitreva M."/>
            <person name="Mardis E.R."/>
            <person name="Wilson R.K."/>
        </authorList>
    </citation>
    <scope>NUCLEOTIDE SEQUENCE [LARGE SCALE GENOMIC DNA]</scope>
    <source>
        <strain evidence="1 2">F0037</strain>
    </source>
</reference>
<sequence length="390" mass="45161">MEQKEIERAVTEMKAYLHEYPKGCATKSRIPGAIRKFRKKWIDASSYSYPTKSGEKFSYQLCAECLCRYTHFLFLSSKEGKLKCGQVETANCLVEEFSKISPSHGKREIYYNLGLCWASLGGGYEDRALSAFKESNYFWLSENLNSNDYADAAYKFFKCSDYLWKSLEKQELSLSPPHSFNDPFDCPIYELLNNDETTAQLIRKAYHDCLTVACFTTSNKEENKNSDENVEEPYLNDLMWAHYADSHSGICIKYNLSIITLNTLEKSLTEEELLREKRRHIALQHIRYSSEKLKEYSYEDSITSINSFFLKGDCWNYEKELRLICYDPKGKGEYTSIPIPECIEAVYFGLRCSEEHKEKIKGILSGKKFVKNQLGGCMMYGKKTEQGVEI</sequence>
<accession>L1NAA9</accession>
<dbReference type="Pfam" id="PF11185">
    <property type="entry name" value="DUF2971"/>
    <property type="match status" value="1"/>
</dbReference>
<proteinExistence type="predicted"/>
<dbReference type="STRING" id="1127696.HMPREF9134_01472"/>
<dbReference type="AlphaFoldDB" id="L1NAA9"/>
<evidence type="ECO:0008006" key="3">
    <source>
        <dbReference type="Google" id="ProtNLM"/>
    </source>
</evidence>
<feature type="non-terminal residue" evidence="1">
    <location>
        <position position="390"/>
    </location>
</feature>
<evidence type="ECO:0000313" key="2">
    <source>
        <dbReference type="Proteomes" id="UP000010408"/>
    </source>
</evidence>
<dbReference type="RefSeq" id="WP_005467571.1">
    <property type="nucleotide sequence ID" value="NZ_KB291032.1"/>
</dbReference>
<dbReference type="InterPro" id="IPR021352">
    <property type="entry name" value="DUF2971"/>
</dbReference>
<comment type="caution">
    <text evidence="1">The sequence shown here is derived from an EMBL/GenBank/DDBJ whole genome shotgun (WGS) entry which is preliminary data.</text>
</comment>
<protein>
    <recommendedName>
        <fullName evidence="3">DUF2971 domain-containing protein</fullName>
    </recommendedName>
</protein>
<dbReference type="HOGENOM" id="CLU_708882_0_0_10"/>
<evidence type="ECO:0000313" key="1">
    <source>
        <dbReference type="EMBL" id="EKY00142.1"/>
    </source>
</evidence>
<dbReference type="EMBL" id="AMEQ01000040">
    <property type="protein sequence ID" value="EKY00142.1"/>
    <property type="molecule type" value="Genomic_DNA"/>
</dbReference>
<gene>
    <name evidence="1" type="ORF">HMPREF9134_01472</name>
</gene>